<sequence length="112" mass="12667">MKIKALITEWIAAANAFDTKKYLGFYSSDAILEDPSVGRSFNGHKGIREYFESYFIGYNTHTRIIKLDLTGDTTAHLQVAFTGSFPEGHIHGTFDFQFKNDKISYVKAALIH</sequence>
<feature type="domain" description="SnoaL-like" evidence="1">
    <location>
        <begin position="8"/>
        <end position="104"/>
    </location>
</feature>
<dbReference type="RefSeq" id="WP_237868682.1">
    <property type="nucleotide sequence ID" value="NZ_JAKLTR010000002.1"/>
</dbReference>
<dbReference type="SUPFAM" id="SSF54427">
    <property type="entry name" value="NTF2-like"/>
    <property type="match status" value="1"/>
</dbReference>
<evidence type="ECO:0000313" key="3">
    <source>
        <dbReference type="Proteomes" id="UP001165367"/>
    </source>
</evidence>
<comment type="caution">
    <text evidence="2">The sequence shown here is derived from an EMBL/GenBank/DDBJ whole genome shotgun (WGS) entry which is preliminary data.</text>
</comment>
<name>A0ABS9KMB9_9BACT</name>
<evidence type="ECO:0000259" key="1">
    <source>
        <dbReference type="Pfam" id="PF12680"/>
    </source>
</evidence>
<evidence type="ECO:0000313" key="2">
    <source>
        <dbReference type="EMBL" id="MCG2613454.1"/>
    </source>
</evidence>
<accession>A0ABS9KMB9</accession>
<dbReference type="Pfam" id="PF12680">
    <property type="entry name" value="SnoaL_2"/>
    <property type="match status" value="1"/>
</dbReference>
<gene>
    <name evidence="2" type="ORF">LZZ85_04145</name>
</gene>
<dbReference type="Gene3D" id="3.10.450.50">
    <property type="match status" value="1"/>
</dbReference>
<proteinExistence type="predicted"/>
<dbReference type="InterPro" id="IPR037401">
    <property type="entry name" value="SnoaL-like"/>
</dbReference>
<keyword evidence="3" id="KW-1185">Reference proteome</keyword>
<protein>
    <submittedName>
        <fullName evidence="2">Nuclear transport factor 2 family protein</fullName>
    </submittedName>
</protein>
<dbReference type="InterPro" id="IPR032710">
    <property type="entry name" value="NTF2-like_dom_sf"/>
</dbReference>
<organism evidence="2 3">
    <name type="scientific">Terrimonas ginsenosidimutans</name>
    <dbReference type="NCBI Taxonomy" id="2908004"/>
    <lineage>
        <taxon>Bacteria</taxon>
        <taxon>Pseudomonadati</taxon>
        <taxon>Bacteroidota</taxon>
        <taxon>Chitinophagia</taxon>
        <taxon>Chitinophagales</taxon>
        <taxon>Chitinophagaceae</taxon>
        <taxon>Terrimonas</taxon>
    </lineage>
</organism>
<reference evidence="2" key="1">
    <citation type="submission" date="2022-01" db="EMBL/GenBank/DDBJ databases">
        <authorList>
            <person name="Jo J.-H."/>
            <person name="Im W.-T."/>
        </authorList>
    </citation>
    <scope>NUCLEOTIDE SEQUENCE</scope>
    <source>
        <strain evidence="2">NA20</strain>
    </source>
</reference>
<dbReference type="Proteomes" id="UP001165367">
    <property type="component" value="Unassembled WGS sequence"/>
</dbReference>
<dbReference type="EMBL" id="JAKLTR010000002">
    <property type="protein sequence ID" value="MCG2613454.1"/>
    <property type="molecule type" value="Genomic_DNA"/>
</dbReference>